<comment type="similarity">
    <text evidence="1 3">Belongs to the short-chain dehydrogenases/reductases (SDR) family.</text>
</comment>
<dbReference type="EC" id="1.1.1.36" evidence="5"/>
<dbReference type="Pfam" id="PF00106">
    <property type="entry name" value="adh_short"/>
    <property type="match status" value="1"/>
</dbReference>
<gene>
    <name evidence="5" type="primary">phaB</name>
    <name evidence="5" type="ORF">MSZNOR_0818</name>
</gene>
<dbReference type="InterPro" id="IPR020904">
    <property type="entry name" value="Sc_DH/Rdtase_CS"/>
</dbReference>
<dbReference type="NCBIfam" id="TIGR01829">
    <property type="entry name" value="AcAcCoA_reduct"/>
    <property type="match status" value="1"/>
</dbReference>
<dbReference type="PRINTS" id="PR00080">
    <property type="entry name" value="SDRFAMILY"/>
</dbReference>
<dbReference type="SMART" id="SM00822">
    <property type="entry name" value="PKS_KR"/>
    <property type="match status" value="1"/>
</dbReference>
<dbReference type="Gene3D" id="3.40.50.720">
    <property type="entry name" value="NAD(P)-binding Rossmann-like Domain"/>
    <property type="match status" value="1"/>
</dbReference>
<sequence>MNGRVAVVTGGTGTIGNEICKHLAAMSCRVIALCRPRAVDCRTAEWMEARKNEGYDMEALECDVTDFGHTSTVFGDIARRYGGVDILVNAAGITSDATLRKMTVEQWQSVVRTNLDGVFNATRCVIEGMLDRGFGRVINISSVNGQKGQFGQANYAASKAGIHGFTMSVAREVAKKGVTVNTVSPGYIESPMIMAVPEEHRAKILAEIPVGRFGRPSEVARVVAFLADEESGFITGADISINGGQHMG</sequence>
<dbReference type="PANTHER" id="PTHR42879:SF2">
    <property type="entry name" value="3-OXOACYL-[ACYL-CARRIER-PROTEIN] REDUCTASE FABG"/>
    <property type="match status" value="1"/>
</dbReference>
<evidence type="ECO:0000313" key="5">
    <source>
        <dbReference type="EMBL" id="CAI8759641.1"/>
    </source>
</evidence>
<keyword evidence="6" id="KW-1185">Reference proteome</keyword>
<dbReference type="InterPro" id="IPR050259">
    <property type="entry name" value="SDR"/>
</dbReference>
<dbReference type="NCBIfam" id="NF009466">
    <property type="entry name" value="PRK12826.1-2"/>
    <property type="match status" value="1"/>
</dbReference>
<protein>
    <submittedName>
        <fullName evidence="5">Acetoacetyl-CoA reductase</fullName>
        <ecNumber evidence="5">1.1.1.36</ecNumber>
    </submittedName>
</protein>
<organism evidence="5 6">
    <name type="scientific">Methylocaldum szegediense</name>
    <dbReference type="NCBI Taxonomy" id="73780"/>
    <lineage>
        <taxon>Bacteria</taxon>
        <taxon>Pseudomonadati</taxon>
        <taxon>Pseudomonadota</taxon>
        <taxon>Gammaproteobacteria</taxon>
        <taxon>Methylococcales</taxon>
        <taxon>Methylococcaceae</taxon>
        <taxon>Methylocaldum</taxon>
    </lineage>
</organism>
<feature type="domain" description="Ketoreductase" evidence="4">
    <location>
        <begin position="4"/>
        <end position="191"/>
    </location>
</feature>
<dbReference type="PRINTS" id="PR00081">
    <property type="entry name" value="GDHRDH"/>
</dbReference>
<evidence type="ECO:0000259" key="4">
    <source>
        <dbReference type="SMART" id="SM00822"/>
    </source>
</evidence>
<dbReference type="InterPro" id="IPR057326">
    <property type="entry name" value="KR_dom"/>
</dbReference>
<dbReference type="EMBL" id="OX458333">
    <property type="protein sequence ID" value="CAI8759641.1"/>
    <property type="molecule type" value="Genomic_DNA"/>
</dbReference>
<evidence type="ECO:0000256" key="2">
    <source>
        <dbReference type="ARBA" id="ARBA00023002"/>
    </source>
</evidence>
<keyword evidence="2 5" id="KW-0560">Oxidoreductase</keyword>
<dbReference type="InterPro" id="IPR011283">
    <property type="entry name" value="Acetoacetyl-CoA_reductase"/>
</dbReference>
<evidence type="ECO:0000256" key="1">
    <source>
        <dbReference type="ARBA" id="ARBA00006484"/>
    </source>
</evidence>
<proteinExistence type="inferred from homology"/>
<reference evidence="5 6" key="1">
    <citation type="submission" date="2023-03" db="EMBL/GenBank/DDBJ databases">
        <authorList>
            <person name="Pearce D."/>
        </authorList>
    </citation>
    <scope>NUCLEOTIDE SEQUENCE [LARGE SCALE GENOMIC DNA]</scope>
    <source>
        <strain evidence="5">Msz</strain>
    </source>
</reference>
<evidence type="ECO:0000313" key="6">
    <source>
        <dbReference type="Proteomes" id="UP001162030"/>
    </source>
</evidence>
<dbReference type="RefSeq" id="WP_026611957.1">
    <property type="nucleotide sequence ID" value="NZ_OX458333.1"/>
</dbReference>
<dbReference type="Proteomes" id="UP001162030">
    <property type="component" value="Chromosome"/>
</dbReference>
<dbReference type="GO" id="GO:0018454">
    <property type="term" value="F:acetoacetyl-CoA reductase activity"/>
    <property type="evidence" value="ECO:0007669"/>
    <property type="project" value="UniProtKB-EC"/>
</dbReference>
<name>A0ABN8X1E9_9GAMM</name>
<dbReference type="InterPro" id="IPR002347">
    <property type="entry name" value="SDR_fam"/>
</dbReference>
<dbReference type="CDD" id="cd05333">
    <property type="entry name" value="BKR_SDR_c"/>
    <property type="match status" value="1"/>
</dbReference>
<dbReference type="PROSITE" id="PS00061">
    <property type="entry name" value="ADH_SHORT"/>
    <property type="match status" value="1"/>
</dbReference>
<dbReference type="PANTHER" id="PTHR42879">
    <property type="entry name" value="3-OXOACYL-(ACYL-CARRIER-PROTEIN) REDUCTASE"/>
    <property type="match status" value="1"/>
</dbReference>
<accession>A0ABN8X1E9</accession>
<dbReference type="SUPFAM" id="SSF51735">
    <property type="entry name" value="NAD(P)-binding Rossmann-fold domains"/>
    <property type="match status" value="1"/>
</dbReference>
<dbReference type="NCBIfam" id="NF009464">
    <property type="entry name" value="PRK12824.1"/>
    <property type="match status" value="1"/>
</dbReference>
<dbReference type="InterPro" id="IPR036291">
    <property type="entry name" value="NAD(P)-bd_dom_sf"/>
</dbReference>
<evidence type="ECO:0000256" key="3">
    <source>
        <dbReference type="RuleBase" id="RU000363"/>
    </source>
</evidence>